<gene>
    <name evidence="2" type="ORF">ABKA15_01170</name>
</gene>
<dbReference type="EMBL" id="CP157941">
    <property type="protein sequence ID" value="XBS57344.1"/>
    <property type="molecule type" value="Genomic_DNA"/>
</dbReference>
<organism evidence="2">
    <name type="scientific">Streptococcus sp. KHUD_010</name>
    <dbReference type="NCBI Taxonomy" id="3157339"/>
    <lineage>
        <taxon>Bacteria</taxon>
        <taxon>Bacillati</taxon>
        <taxon>Bacillota</taxon>
        <taxon>Bacilli</taxon>
        <taxon>Lactobacillales</taxon>
        <taxon>Streptococcaceae</taxon>
        <taxon>Streptococcus</taxon>
    </lineage>
</organism>
<protein>
    <submittedName>
        <fullName evidence="2">Uncharacterized protein</fullName>
    </submittedName>
</protein>
<dbReference type="AlphaFoldDB" id="A0AAU7PYP4"/>
<evidence type="ECO:0000313" key="2">
    <source>
        <dbReference type="EMBL" id="XBS57344.1"/>
    </source>
</evidence>
<keyword evidence="1" id="KW-0472">Membrane</keyword>
<dbReference type="RefSeq" id="WP_049513903.1">
    <property type="nucleotide sequence ID" value="NZ_CP157941.1"/>
</dbReference>
<feature type="transmembrane region" description="Helical" evidence="1">
    <location>
        <begin position="6"/>
        <end position="36"/>
    </location>
</feature>
<reference evidence="2" key="1">
    <citation type="submission" date="2024-06" db="EMBL/GenBank/DDBJ databases">
        <title>Complete genome sequence of Streptococcus sp. KHUD_010.</title>
        <authorList>
            <person name="Lee J.-H."/>
            <person name="Moon J.-H."/>
        </authorList>
    </citation>
    <scope>NUCLEOTIDE SEQUENCE</scope>
    <source>
        <strain evidence="2">KHUD_010</strain>
    </source>
</reference>
<keyword evidence="1" id="KW-1133">Transmembrane helix</keyword>
<evidence type="ECO:0000256" key="1">
    <source>
        <dbReference type="SAM" id="Phobius"/>
    </source>
</evidence>
<accession>A0AAU7PYP4</accession>
<sequence length="60" mass="7021">MKEKLLLLAAAIIFVGSIIFQNIYWTAVALGIGLYLQPKNIFREWEESHKERFVKRKGNQ</sequence>
<name>A0AAU7PYP4_9STRE</name>
<proteinExistence type="predicted"/>
<keyword evidence="1" id="KW-0812">Transmembrane</keyword>